<dbReference type="Pfam" id="PF17938">
    <property type="entry name" value="TetR_C_29"/>
    <property type="match status" value="1"/>
</dbReference>
<feature type="DNA-binding region" description="H-T-H motif" evidence="2">
    <location>
        <begin position="42"/>
        <end position="61"/>
    </location>
</feature>
<dbReference type="SUPFAM" id="SSF48498">
    <property type="entry name" value="Tetracyclin repressor-like, C-terminal domain"/>
    <property type="match status" value="1"/>
</dbReference>
<organism evidence="4 5">
    <name type="scientific">Gluconobacter thailandicus</name>
    <dbReference type="NCBI Taxonomy" id="257438"/>
    <lineage>
        <taxon>Bacteria</taxon>
        <taxon>Pseudomonadati</taxon>
        <taxon>Pseudomonadota</taxon>
        <taxon>Alphaproteobacteria</taxon>
        <taxon>Acetobacterales</taxon>
        <taxon>Acetobacteraceae</taxon>
        <taxon>Gluconobacter</taxon>
    </lineage>
</organism>
<evidence type="ECO:0000313" key="4">
    <source>
        <dbReference type="EMBL" id="QEH96145.1"/>
    </source>
</evidence>
<dbReference type="SUPFAM" id="SSF46689">
    <property type="entry name" value="Homeodomain-like"/>
    <property type="match status" value="1"/>
</dbReference>
<gene>
    <name evidence="4" type="ORF">FXF46_07540</name>
</gene>
<dbReference type="InterPro" id="IPR001647">
    <property type="entry name" value="HTH_TetR"/>
</dbReference>
<dbReference type="InterPro" id="IPR036271">
    <property type="entry name" value="Tet_transcr_reg_TetR-rel_C_sf"/>
</dbReference>
<reference evidence="4 5" key="1">
    <citation type="submission" date="2019-08" db="EMBL/GenBank/DDBJ databases">
        <title>Gluconobacter frateurii HD924 genome.</title>
        <authorList>
            <person name="Liu Y."/>
            <person name="Zhang P."/>
        </authorList>
    </citation>
    <scope>NUCLEOTIDE SEQUENCE [LARGE SCALE GENOMIC DNA]</scope>
    <source>
        <strain evidence="4 5">HD924</strain>
    </source>
</reference>
<evidence type="ECO:0000256" key="2">
    <source>
        <dbReference type="PROSITE-ProRule" id="PRU00335"/>
    </source>
</evidence>
<name>A0AAP9ERW7_GLUTH</name>
<sequence>MSAQPTDTQPARPRIRDAEATKGRILDAAKKEFARNGLEGARVDAIALEANANKRMIYHYFESKEKLFQTVLENAYFDIRESEKKLDLDSLDPRDALERLVRFTWNYYIQNPEFISLVNSENLARARHLKSSDAVKIVSRRFVGLVDKILKRGVAQGLFRDGVDPVQLNITIAAVSYYYFTNQYTGSIIFERDLMSDTAQAERIRFNIETILRIVSK</sequence>
<dbReference type="InterPro" id="IPR041474">
    <property type="entry name" value="NicS_C"/>
</dbReference>
<keyword evidence="1 2" id="KW-0238">DNA-binding</keyword>
<feature type="domain" description="HTH tetR-type" evidence="3">
    <location>
        <begin position="19"/>
        <end position="79"/>
    </location>
</feature>
<protein>
    <submittedName>
        <fullName evidence="4">TetR/AcrR family transcriptional regulator</fullName>
    </submittedName>
</protein>
<dbReference type="PRINTS" id="PR00455">
    <property type="entry name" value="HTHTETR"/>
</dbReference>
<dbReference type="PANTHER" id="PTHR30328:SF54">
    <property type="entry name" value="HTH-TYPE TRANSCRIPTIONAL REPRESSOR SCO4008"/>
    <property type="match status" value="1"/>
</dbReference>
<evidence type="ECO:0000313" key="5">
    <source>
        <dbReference type="Proteomes" id="UP000323560"/>
    </source>
</evidence>
<dbReference type="PROSITE" id="PS50977">
    <property type="entry name" value="HTH_TETR_2"/>
    <property type="match status" value="1"/>
</dbReference>
<dbReference type="RefSeq" id="WP_148620238.1">
    <property type="nucleotide sequence ID" value="NZ_CP043043.1"/>
</dbReference>
<dbReference type="KEGG" id="gti:FXF46_07540"/>
<dbReference type="InterPro" id="IPR009057">
    <property type="entry name" value="Homeodomain-like_sf"/>
</dbReference>
<dbReference type="Gene3D" id="1.10.357.10">
    <property type="entry name" value="Tetracycline Repressor, domain 2"/>
    <property type="match status" value="1"/>
</dbReference>
<proteinExistence type="predicted"/>
<accession>A0AAP9ERW7</accession>
<evidence type="ECO:0000259" key="3">
    <source>
        <dbReference type="PROSITE" id="PS50977"/>
    </source>
</evidence>
<dbReference type="Proteomes" id="UP000323560">
    <property type="component" value="Chromosome"/>
</dbReference>
<dbReference type="Pfam" id="PF00440">
    <property type="entry name" value="TetR_N"/>
    <property type="match status" value="1"/>
</dbReference>
<dbReference type="EMBL" id="CP043043">
    <property type="protein sequence ID" value="QEH96145.1"/>
    <property type="molecule type" value="Genomic_DNA"/>
</dbReference>
<dbReference type="PANTHER" id="PTHR30328">
    <property type="entry name" value="TRANSCRIPTIONAL REPRESSOR"/>
    <property type="match status" value="1"/>
</dbReference>
<dbReference type="GO" id="GO:0003677">
    <property type="term" value="F:DNA binding"/>
    <property type="evidence" value="ECO:0007669"/>
    <property type="project" value="UniProtKB-UniRule"/>
</dbReference>
<dbReference type="InterPro" id="IPR050109">
    <property type="entry name" value="HTH-type_TetR-like_transc_reg"/>
</dbReference>
<evidence type="ECO:0000256" key="1">
    <source>
        <dbReference type="ARBA" id="ARBA00023125"/>
    </source>
</evidence>
<dbReference type="AlphaFoldDB" id="A0AAP9ERW7"/>